<keyword evidence="2" id="KW-1185">Reference proteome</keyword>
<evidence type="ECO:0000313" key="2">
    <source>
        <dbReference type="Proteomes" id="UP000827133"/>
    </source>
</evidence>
<gene>
    <name evidence="1" type="ORF">J7337_007452</name>
</gene>
<accession>A0A9P8DH37</accession>
<dbReference type="PANTHER" id="PTHR36440">
    <property type="entry name" value="PUTATIVE (AFU_ORTHOLOGUE AFUA_8G07350)-RELATED"/>
    <property type="match status" value="1"/>
</dbReference>
<dbReference type="SUPFAM" id="SSF51182">
    <property type="entry name" value="RmlC-like cupins"/>
    <property type="match status" value="1"/>
</dbReference>
<comment type="caution">
    <text evidence="1">The sequence shown here is derived from an EMBL/GenBank/DDBJ whole genome shotgun (WGS) entry which is preliminary data.</text>
</comment>
<evidence type="ECO:0000313" key="1">
    <source>
        <dbReference type="EMBL" id="KAG9501761.1"/>
    </source>
</evidence>
<sequence length="307" mass="33698">MINSWKSAATKKPYIFETFSGGKVYVSGTPSVARFLLTGKETDGKFSILTSGGQVFPAPVPTHCHKHVHHDFLSIRGQSKVWLNDQCRVLSPENFASLAPNAVHAYQFIGDHTEIFSIISPAGFEHVFRGLGEPYTGPMWPDVDLERATEKLNSGVANVMTEFDVIPVPDHNLVRPQHWGGSECQLSGSHKPYFLRNCTGASTVLDGTVDRPYVTGAKSGNTYSLATLEGSSHFETQVLSGGIQFPYVDDCFFVFDGYFEVTVSDTDSSRIGPDEVAWLPAETHFDIKPASSYFKVFIYSQPGGLAD</sequence>
<reference evidence="1" key="1">
    <citation type="journal article" date="2021" name="Mol. Plant Microbe Interact.">
        <title>Telomere to telomere genome assembly of Fusarium musae F31, causal agent of crown rot disease of banana.</title>
        <authorList>
            <person name="Degradi L."/>
            <person name="Tava V."/>
            <person name="Kunova A."/>
            <person name="Cortesi P."/>
            <person name="Saracchi M."/>
            <person name="Pasquali M."/>
        </authorList>
    </citation>
    <scope>NUCLEOTIDE SEQUENCE</scope>
    <source>
        <strain evidence="1">F31</strain>
    </source>
</reference>
<proteinExistence type="predicted"/>
<dbReference type="PANTHER" id="PTHR36440:SF1">
    <property type="entry name" value="PUTATIVE (AFU_ORTHOLOGUE AFUA_8G07350)-RELATED"/>
    <property type="match status" value="1"/>
</dbReference>
<dbReference type="InterPro" id="IPR053146">
    <property type="entry name" value="QDO-like"/>
</dbReference>
<evidence type="ECO:0008006" key="3">
    <source>
        <dbReference type="Google" id="ProtNLM"/>
    </source>
</evidence>
<organism evidence="1 2">
    <name type="scientific">Fusarium musae</name>
    <dbReference type="NCBI Taxonomy" id="1042133"/>
    <lineage>
        <taxon>Eukaryota</taxon>
        <taxon>Fungi</taxon>
        <taxon>Dikarya</taxon>
        <taxon>Ascomycota</taxon>
        <taxon>Pezizomycotina</taxon>
        <taxon>Sordariomycetes</taxon>
        <taxon>Hypocreomycetidae</taxon>
        <taxon>Hypocreales</taxon>
        <taxon>Nectriaceae</taxon>
        <taxon>Fusarium</taxon>
    </lineage>
</organism>
<dbReference type="EMBL" id="JAHBCI010000005">
    <property type="protein sequence ID" value="KAG9501761.1"/>
    <property type="molecule type" value="Genomic_DNA"/>
</dbReference>
<name>A0A9P8DH37_9HYPO</name>
<dbReference type="InterPro" id="IPR014710">
    <property type="entry name" value="RmlC-like_jellyroll"/>
</dbReference>
<dbReference type="KEGG" id="fmu:J7337_007452"/>
<dbReference type="AlphaFoldDB" id="A0A9P8DH37"/>
<dbReference type="GeneID" id="68315308"/>
<dbReference type="Proteomes" id="UP000827133">
    <property type="component" value="Unassembled WGS sequence"/>
</dbReference>
<dbReference type="RefSeq" id="XP_044680761.1">
    <property type="nucleotide sequence ID" value="XM_044825104.1"/>
</dbReference>
<protein>
    <recommendedName>
        <fullName evidence="3">Cupin 2 conserved barrel domain-containing protein</fullName>
    </recommendedName>
</protein>
<dbReference type="Gene3D" id="2.60.120.10">
    <property type="entry name" value="Jelly Rolls"/>
    <property type="match status" value="2"/>
</dbReference>
<dbReference type="InterPro" id="IPR011051">
    <property type="entry name" value="RmlC_Cupin_sf"/>
</dbReference>
<dbReference type="CDD" id="cd02215">
    <property type="entry name" value="cupin_QDO_N_C"/>
    <property type="match status" value="1"/>
</dbReference>